<keyword evidence="3" id="KW-1185">Reference proteome</keyword>
<proteinExistence type="predicted"/>
<feature type="compositionally biased region" description="Low complexity" evidence="1">
    <location>
        <begin position="199"/>
        <end position="212"/>
    </location>
</feature>
<dbReference type="InParanoid" id="A0A1V9XTI6"/>
<dbReference type="AlphaFoldDB" id="A0A1V9XTI6"/>
<evidence type="ECO:0000256" key="1">
    <source>
        <dbReference type="SAM" id="MobiDB-lite"/>
    </source>
</evidence>
<dbReference type="EMBL" id="MNPL01004398">
    <property type="protein sequence ID" value="OQR76785.1"/>
    <property type="molecule type" value="Genomic_DNA"/>
</dbReference>
<feature type="non-terminal residue" evidence="2">
    <location>
        <position position="1"/>
    </location>
</feature>
<feature type="non-terminal residue" evidence="2">
    <location>
        <position position="222"/>
    </location>
</feature>
<protein>
    <submittedName>
        <fullName evidence="2">Uncharacterized protein</fullName>
    </submittedName>
</protein>
<dbReference type="Proteomes" id="UP000192247">
    <property type="component" value="Unassembled WGS sequence"/>
</dbReference>
<sequence>SQSPGPDPNQKLVLAGPPQANQRVVVRTNGAHVATGSTPTWTVLQQAQRPVAQQVIHDPQVQQQIRAHSIRATARLNRGAARLNGQPAVSRLNGPRVHVTVPQGHVVSPQLQQTLRSPQVQQQLQQHLRLTQPARPRILRQAANSPRQPFQGQIVQQIQLVQQDQQQTDQQQLLSQQQTPRTDAAVQQQQFVQQQQLQHLQQSAGSQPGSPQRVVVRTFNQH</sequence>
<organism evidence="2 3">
    <name type="scientific">Tropilaelaps mercedesae</name>
    <dbReference type="NCBI Taxonomy" id="418985"/>
    <lineage>
        <taxon>Eukaryota</taxon>
        <taxon>Metazoa</taxon>
        <taxon>Ecdysozoa</taxon>
        <taxon>Arthropoda</taxon>
        <taxon>Chelicerata</taxon>
        <taxon>Arachnida</taxon>
        <taxon>Acari</taxon>
        <taxon>Parasitiformes</taxon>
        <taxon>Mesostigmata</taxon>
        <taxon>Gamasina</taxon>
        <taxon>Dermanyssoidea</taxon>
        <taxon>Laelapidae</taxon>
        <taxon>Tropilaelaps</taxon>
    </lineage>
</organism>
<evidence type="ECO:0000313" key="3">
    <source>
        <dbReference type="Proteomes" id="UP000192247"/>
    </source>
</evidence>
<evidence type="ECO:0000313" key="2">
    <source>
        <dbReference type="EMBL" id="OQR76785.1"/>
    </source>
</evidence>
<reference evidence="2 3" key="1">
    <citation type="journal article" date="2017" name="Gigascience">
        <title>Draft genome of the honey bee ectoparasitic mite, Tropilaelaps mercedesae, is shaped by the parasitic life history.</title>
        <authorList>
            <person name="Dong X."/>
            <person name="Armstrong S.D."/>
            <person name="Xia D."/>
            <person name="Makepeace B.L."/>
            <person name="Darby A.C."/>
            <person name="Kadowaki T."/>
        </authorList>
    </citation>
    <scope>NUCLEOTIDE SEQUENCE [LARGE SCALE GENOMIC DNA]</scope>
    <source>
        <strain evidence="2">Wuxi-XJTLU</strain>
    </source>
</reference>
<name>A0A1V9XTI6_9ACAR</name>
<gene>
    <name evidence="2" type="ORF">BIW11_07555</name>
</gene>
<accession>A0A1V9XTI6</accession>
<comment type="caution">
    <text evidence="2">The sequence shown here is derived from an EMBL/GenBank/DDBJ whole genome shotgun (WGS) entry which is preliminary data.</text>
</comment>
<feature type="region of interest" description="Disordered" evidence="1">
    <location>
        <begin position="199"/>
        <end position="222"/>
    </location>
</feature>